<dbReference type="EMBL" id="BRXY01000228">
    <property type="protein sequence ID" value="GMH78936.1"/>
    <property type="molecule type" value="Genomic_DNA"/>
</dbReference>
<comment type="caution">
    <text evidence="1">The sequence shown here is derived from an EMBL/GenBank/DDBJ whole genome shotgun (WGS) entry which is preliminary data.</text>
</comment>
<keyword evidence="2" id="KW-1185">Reference proteome</keyword>
<evidence type="ECO:0000313" key="2">
    <source>
        <dbReference type="Proteomes" id="UP001165085"/>
    </source>
</evidence>
<proteinExistence type="predicted"/>
<gene>
    <name evidence="1" type="ORF">TrST_g6138</name>
</gene>
<reference evidence="2" key="1">
    <citation type="journal article" date="2023" name="Commun. Biol.">
        <title>Genome analysis of Parmales, the sister group of diatoms, reveals the evolutionary specialization of diatoms from phago-mixotrophs to photoautotrophs.</title>
        <authorList>
            <person name="Ban H."/>
            <person name="Sato S."/>
            <person name="Yoshikawa S."/>
            <person name="Yamada K."/>
            <person name="Nakamura Y."/>
            <person name="Ichinomiya M."/>
            <person name="Sato N."/>
            <person name="Blanc-Mathieu R."/>
            <person name="Endo H."/>
            <person name="Kuwata A."/>
            <person name="Ogata H."/>
        </authorList>
    </citation>
    <scope>NUCLEOTIDE SEQUENCE [LARGE SCALE GENOMIC DNA]</scope>
    <source>
        <strain evidence="2">NIES 3701</strain>
    </source>
</reference>
<evidence type="ECO:0000313" key="1">
    <source>
        <dbReference type="EMBL" id="GMH78936.1"/>
    </source>
</evidence>
<accession>A0A9W7ATQ2</accession>
<dbReference type="AlphaFoldDB" id="A0A9W7ATQ2"/>
<dbReference type="Proteomes" id="UP001165085">
    <property type="component" value="Unassembled WGS sequence"/>
</dbReference>
<organism evidence="1 2">
    <name type="scientific">Triparma strigata</name>
    <dbReference type="NCBI Taxonomy" id="1606541"/>
    <lineage>
        <taxon>Eukaryota</taxon>
        <taxon>Sar</taxon>
        <taxon>Stramenopiles</taxon>
        <taxon>Ochrophyta</taxon>
        <taxon>Bolidophyceae</taxon>
        <taxon>Parmales</taxon>
        <taxon>Triparmaceae</taxon>
        <taxon>Triparma</taxon>
    </lineage>
</organism>
<sequence>MLVVRTLCSELEGPGNGSGEIPSVGLVGFADILERVRGVDGDQPFVLGMPEHNKARGWPAPAQHFATEVGITLVTLYTYMQVVPVLSSGKAHEA</sequence>
<protein>
    <submittedName>
        <fullName evidence="1">Uncharacterized protein</fullName>
    </submittedName>
</protein>
<name>A0A9W7ATQ2_9STRA</name>